<feature type="transmembrane region" description="Helical" evidence="16">
    <location>
        <begin position="272"/>
        <end position="300"/>
    </location>
</feature>
<proteinExistence type="inferred from homology"/>
<dbReference type="InterPro" id="IPR036412">
    <property type="entry name" value="HAD-like_sf"/>
</dbReference>
<dbReference type="NCBIfam" id="TIGR01517">
    <property type="entry name" value="ATPase-IIB_Ca"/>
    <property type="match status" value="1"/>
</dbReference>
<dbReference type="InterPro" id="IPR005782">
    <property type="entry name" value="P-type_ATPase_IIA"/>
</dbReference>
<dbReference type="SUPFAM" id="SSF81660">
    <property type="entry name" value="Metal cation-transporting ATPase, ATP-binding domain N"/>
    <property type="match status" value="1"/>
</dbReference>
<keyword evidence="5" id="KW-0406">Ion transport</keyword>
<comment type="catalytic activity">
    <reaction evidence="15">
        <text>Ca(2+)(in) + ATP + H2O = Ca(2+)(out) + ADP + phosphate + H(+)</text>
        <dbReference type="Rhea" id="RHEA:18105"/>
        <dbReference type="ChEBI" id="CHEBI:15377"/>
        <dbReference type="ChEBI" id="CHEBI:15378"/>
        <dbReference type="ChEBI" id="CHEBI:29108"/>
        <dbReference type="ChEBI" id="CHEBI:30616"/>
        <dbReference type="ChEBI" id="CHEBI:43474"/>
        <dbReference type="ChEBI" id="CHEBI:456216"/>
        <dbReference type="EC" id="7.2.2.10"/>
    </reaction>
</comment>
<dbReference type="SUPFAM" id="SSF81653">
    <property type="entry name" value="Calcium ATPase, transduction domain A"/>
    <property type="match status" value="1"/>
</dbReference>
<dbReference type="STRING" id="926561.GCA_000379025_03140"/>
<evidence type="ECO:0000256" key="11">
    <source>
        <dbReference type="ARBA" id="ARBA00022842"/>
    </source>
</evidence>
<evidence type="ECO:0000259" key="17">
    <source>
        <dbReference type="SMART" id="SM00831"/>
    </source>
</evidence>
<feature type="domain" description="Cation-transporting P-type ATPase N-terminal" evidence="17">
    <location>
        <begin position="5"/>
        <end position="79"/>
    </location>
</feature>
<evidence type="ECO:0000256" key="14">
    <source>
        <dbReference type="ARBA" id="ARBA00023136"/>
    </source>
</evidence>
<keyword evidence="10" id="KW-0067">ATP-binding</keyword>
<dbReference type="InterPro" id="IPR023298">
    <property type="entry name" value="ATPase_P-typ_TM_dom_sf"/>
</dbReference>
<dbReference type="InterPro" id="IPR006408">
    <property type="entry name" value="P-type_ATPase_IIB"/>
</dbReference>
<dbReference type="SMART" id="SM00831">
    <property type="entry name" value="Cation_ATPase_N"/>
    <property type="match status" value="1"/>
</dbReference>
<evidence type="ECO:0000256" key="10">
    <source>
        <dbReference type="ARBA" id="ARBA00022840"/>
    </source>
</evidence>
<dbReference type="GO" id="GO:0005524">
    <property type="term" value="F:ATP binding"/>
    <property type="evidence" value="ECO:0007669"/>
    <property type="project" value="UniProtKB-KW"/>
</dbReference>
<dbReference type="EC" id="7.2.2.10" evidence="3"/>
<dbReference type="SUPFAM" id="SSF81665">
    <property type="entry name" value="Calcium ATPase, transmembrane domain M"/>
    <property type="match status" value="1"/>
</dbReference>
<evidence type="ECO:0000313" key="18">
    <source>
        <dbReference type="EMBL" id="TDX52779.1"/>
    </source>
</evidence>
<evidence type="ECO:0000256" key="16">
    <source>
        <dbReference type="SAM" id="Phobius"/>
    </source>
</evidence>
<dbReference type="SFLD" id="SFLDS00003">
    <property type="entry name" value="Haloacid_Dehalogenase"/>
    <property type="match status" value="1"/>
</dbReference>
<evidence type="ECO:0000256" key="15">
    <source>
        <dbReference type="ARBA" id="ARBA00048694"/>
    </source>
</evidence>
<comment type="similarity">
    <text evidence="2">Belongs to the cation transport ATPase (P-type) (TC 3.A.3) family. Type IIA subfamily.</text>
</comment>
<dbReference type="GO" id="GO:0046872">
    <property type="term" value="F:metal ion binding"/>
    <property type="evidence" value="ECO:0007669"/>
    <property type="project" value="UniProtKB-KW"/>
</dbReference>
<dbReference type="Pfam" id="PF13246">
    <property type="entry name" value="Cation_ATPase"/>
    <property type="match status" value="1"/>
</dbReference>
<dbReference type="PRINTS" id="PR00119">
    <property type="entry name" value="CATATPASE"/>
</dbReference>
<keyword evidence="5" id="KW-0813">Transport</keyword>
<accession>A0A4R8HAC4</accession>
<evidence type="ECO:0000313" key="19">
    <source>
        <dbReference type="Proteomes" id="UP000295832"/>
    </source>
</evidence>
<dbReference type="FunFam" id="2.70.150.10:FF:000016">
    <property type="entry name" value="Calcium-transporting P-type ATPase putative"/>
    <property type="match status" value="1"/>
</dbReference>
<dbReference type="SFLD" id="SFLDF00027">
    <property type="entry name" value="p-type_atpase"/>
    <property type="match status" value="1"/>
</dbReference>
<dbReference type="EMBL" id="SOEG01000005">
    <property type="protein sequence ID" value="TDX52779.1"/>
    <property type="molecule type" value="Genomic_DNA"/>
</dbReference>
<dbReference type="Gene3D" id="2.70.150.10">
    <property type="entry name" value="Calcium-transporting ATPase, cytoplasmic transduction domain A"/>
    <property type="match status" value="1"/>
</dbReference>
<keyword evidence="19" id="KW-1185">Reference proteome</keyword>
<dbReference type="GO" id="GO:0016887">
    <property type="term" value="F:ATP hydrolysis activity"/>
    <property type="evidence" value="ECO:0007669"/>
    <property type="project" value="InterPro"/>
</dbReference>
<dbReference type="InterPro" id="IPR018303">
    <property type="entry name" value="ATPase_P-typ_P_site"/>
</dbReference>
<dbReference type="NCBIfam" id="TIGR01494">
    <property type="entry name" value="ATPase_P-type"/>
    <property type="match status" value="4"/>
</dbReference>
<dbReference type="InterPro" id="IPR006068">
    <property type="entry name" value="ATPase_P-typ_cation-transptr_C"/>
</dbReference>
<keyword evidence="9" id="KW-0106">Calcium</keyword>
<protein>
    <recommendedName>
        <fullName evidence="3">P-type Ca(2+) transporter</fullName>
        <ecNumber evidence="3">7.2.2.10</ecNumber>
    </recommendedName>
</protein>
<keyword evidence="7" id="KW-0479">Metal-binding</keyword>
<evidence type="ECO:0000256" key="13">
    <source>
        <dbReference type="ARBA" id="ARBA00022989"/>
    </source>
</evidence>
<feature type="transmembrane region" description="Helical" evidence="16">
    <location>
        <begin position="248"/>
        <end position="266"/>
    </location>
</feature>
<dbReference type="InterPro" id="IPR059000">
    <property type="entry name" value="ATPase_P-type_domA"/>
</dbReference>
<evidence type="ECO:0000256" key="4">
    <source>
        <dbReference type="ARBA" id="ARBA00022475"/>
    </source>
</evidence>
<dbReference type="GO" id="GO:0140352">
    <property type="term" value="P:export from cell"/>
    <property type="evidence" value="ECO:0007669"/>
    <property type="project" value="UniProtKB-ARBA"/>
</dbReference>
<evidence type="ECO:0000256" key="9">
    <source>
        <dbReference type="ARBA" id="ARBA00022837"/>
    </source>
</evidence>
<organism evidence="18 19">
    <name type="scientific">Orenia marismortui</name>
    <dbReference type="NCBI Taxonomy" id="46469"/>
    <lineage>
        <taxon>Bacteria</taxon>
        <taxon>Bacillati</taxon>
        <taxon>Bacillota</taxon>
        <taxon>Clostridia</taxon>
        <taxon>Halanaerobiales</taxon>
        <taxon>Halobacteroidaceae</taxon>
        <taxon>Orenia</taxon>
    </lineage>
</organism>
<feature type="transmembrane region" description="Helical" evidence="16">
    <location>
        <begin position="765"/>
        <end position="788"/>
    </location>
</feature>
<dbReference type="Pfam" id="PF00122">
    <property type="entry name" value="E1-E2_ATPase"/>
    <property type="match status" value="1"/>
</dbReference>
<dbReference type="SFLD" id="SFLDG00002">
    <property type="entry name" value="C1.7:_P-type_atpase_like"/>
    <property type="match status" value="1"/>
</dbReference>
<comment type="subcellular location">
    <subcellularLocation>
        <location evidence="1">Cell membrane</location>
        <topology evidence="1">Multi-pass membrane protein</topology>
    </subcellularLocation>
</comment>
<keyword evidence="12" id="KW-1278">Translocase</keyword>
<evidence type="ECO:0000256" key="6">
    <source>
        <dbReference type="ARBA" id="ARBA00022692"/>
    </source>
</evidence>
<dbReference type="NCBIfam" id="TIGR01116">
    <property type="entry name" value="ATPase-IIA1_Ca"/>
    <property type="match status" value="1"/>
</dbReference>
<gene>
    <name evidence="18" type="ORF">C7959_105136</name>
</gene>
<dbReference type="InterPro" id="IPR008250">
    <property type="entry name" value="ATPase_P-typ_transduc_dom_A_sf"/>
</dbReference>
<dbReference type="Proteomes" id="UP000295832">
    <property type="component" value="Unassembled WGS sequence"/>
</dbReference>
<dbReference type="GO" id="GO:0005388">
    <property type="term" value="F:P-type calcium transporter activity"/>
    <property type="evidence" value="ECO:0007669"/>
    <property type="project" value="UniProtKB-EC"/>
</dbReference>
<feature type="transmembrane region" description="Helical" evidence="16">
    <location>
        <begin position="83"/>
        <end position="102"/>
    </location>
</feature>
<evidence type="ECO:0000256" key="3">
    <source>
        <dbReference type="ARBA" id="ARBA00012790"/>
    </source>
</evidence>
<dbReference type="FunFam" id="3.40.50.1000:FF:000028">
    <property type="entry name" value="Calcium-transporting P-type ATPase, putative"/>
    <property type="match status" value="1"/>
</dbReference>
<keyword evidence="14 16" id="KW-0472">Membrane</keyword>
<dbReference type="Pfam" id="PF00689">
    <property type="entry name" value="Cation_ATPase_C"/>
    <property type="match status" value="1"/>
</dbReference>
<evidence type="ECO:0000256" key="12">
    <source>
        <dbReference type="ARBA" id="ARBA00022967"/>
    </source>
</evidence>
<evidence type="ECO:0000256" key="2">
    <source>
        <dbReference type="ARBA" id="ARBA00005675"/>
    </source>
</evidence>
<dbReference type="InterPro" id="IPR023299">
    <property type="entry name" value="ATPase_P-typ_cyto_dom_N"/>
</dbReference>
<dbReference type="RefSeq" id="WP_134115562.1">
    <property type="nucleotide sequence ID" value="NZ_SOEG01000005.1"/>
</dbReference>
<dbReference type="PRINTS" id="PR00120">
    <property type="entry name" value="HATPASE"/>
</dbReference>
<evidence type="ECO:0000256" key="5">
    <source>
        <dbReference type="ARBA" id="ARBA00022568"/>
    </source>
</evidence>
<keyword evidence="6 16" id="KW-0812">Transmembrane</keyword>
<comment type="caution">
    <text evidence="18">The sequence shown here is derived from an EMBL/GenBank/DDBJ whole genome shotgun (WGS) entry which is preliminary data.</text>
</comment>
<dbReference type="InterPro" id="IPR044492">
    <property type="entry name" value="P_typ_ATPase_HD_dom"/>
</dbReference>
<dbReference type="PROSITE" id="PS00154">
    <property type="entry name" value="ATPASE_E1_E2"/>
    <property type="match status" value="1"/>
</dbReference>
<sequence length="906" mass="99522">MSKEKLYTLSRQEVENRLASDLNKGLTNRQVDERLEEIGPNKLPDSSGHSILSLLADQFQDFMVMVLIVAVIISGFLGEYADAIAILAIVILNAIMGFVQEFRAEKSLQALKKLSAPKATVLRGGKIEQVESEDLVPGDIILIETGDKIPADARVIESNSLEVDEASLTGESFPVPKKDSTLKSDIEVSVGDRENMVHMGTVVTKGRGRAVITTTGLDTEMGQIASLLQESKDGITPLQRRLKDLGQWIVLICLLACVAVVILGVLKGEPIYKMFLAGVSLAVAAIPEGLPAIVTLALAIGVQRMIKRNAIVRKLPAVETLGCATVICSDKTGTLTKNKMTVQKIHINDQTYDCQTEGFGSKELKKALRIGAICNNARLKKAESLVNKVKDNILRRPKKEVIGDPTEGALILAADEAGIDLEVLQNKFGKRLEIPFDSSRKRMSVVVKENGRYKLFIKGAPDILLDRCNSYLENGKTRALGEAKKKNILEENEKLANQALRVLAVGFRELNNSINENNLEKYENDITFVGLIGMIDPPRSEVAGAIKLCKKAGIKPKMVTGDHKNTAAAIAKRLNLLEKKDKILTGQELLDLSDHELEKNINDISVFARVSPQDKLRIVKILRKKGHIVAMTGDGVNDAPAIKEADIGISMGEKGTDVTQESSSLILADDNFATIVAAIEEGRAIYDNIRKFIRYLLSCNVGEILTMFLSSLLSLPLPLIPIQILWVNLVTDGLPALALGVDPADDDIMSRPPRLKEESIFSGGLQWKIICQGILIGLGTLLVFLFGLRYSQSLATARTMAFTNLVMAQLFFVFSCRSEKHSIIEINPFSNIYLLLAVIFSFGMHLMVIYLPMFQGIFKTTLLAKGEWAFVLLVSGGSSLLVEFIQFIVNIYKGRSDVREYKEVLR</sequence>
<dbReference type="PANTHER" id="PTHR42861">
    <property type="entry name" value="CALCIUM-TRANSPORTING ATPASE"/>
    <property type="match status" value="1"/>
</dbReference>
<feature type="transmembrane region" description="Helical" evidence="16">
    <location>
        <begin position="833"/>
        <end position="853"/>
    </location>
</feature>
<dbReference type="GO" id="GO:0005886">
    <property type="term" value="C:plasma membrane"/>
    <property type="evidence" value="ECO:0007669"/>
    <property type="project" value="UniProtKB-SubCell"/>
</dbReference>
<keyword evidence="4" id="KW-1003">Cell membrane</keyword>
<keyword evidence="11" id="KW-0460">Magnesium</keyword>
<keyword evidence="13 16" id="KW-1133">Transmembrane helix</keyword>
<dbReference type="InterPro" id="IPR001757">
    <property type="entry name" value="P_typ_ATPase"/>
</dbReference>
<dbReference type="InterPro" id="IPR023214">
    <property type="entry name" value="HAD_sf"/>
</dbReference>
<dbReference type="InterPro" id="IPR004014">
    <property type="entry name" value="ATPase_P-typ_cation-transptr_N"/>
</dbReference>
<dbReference type="Gene3D" id="3.40.50.1000">
    <property type="entry name" value="HAD superfamily/HAD-like"/>
    <property type="match status" value="1"/>
</dbReference>
<evidence type="ECO:0000256" key="1">
    <source>
        <dbReference type="ARBA" id="ARBA00004651"/>
    </source>
</evidence>
<keyword evidence="5" id="KW-0109">Calcium transport</keyword>
<keyword evidence="8" id="KW-0547">Nucleotide-binding</keyword>
<dbReference type="Gene3D" id="3.40.1110.10">
    <property type="entry name" value="Calcium-transporting ATPase, cytoplasmic domain N"/>
    <property type="match status" value="1"/>
</dbReference>
<name>A0A4R8HAC4_9FIRM</name>
<dbReference type="Pfam" id="PF00690">
    <property type="entry name" value="Cation_ATPase_N"/>
    <property type="match status" value="1"/>
</dbReference>
<feature type="transmembrane region" description="Helical" evidence="16">
    <location>
        <begin position="868"/>
        <end position="892"/>
    </location>
</feature>
<dbReference type="CDD" id="cd02089">
    <property type="entry name" value="P-type_ATPase_Ca_prok"/>
    <property type="match status" value="1"/>
</dbReference>
<evidence type="ECO:0000256" key="7">
    <source>
        <dbReference type="ARBA" id="ARBA00022723"/>
    </source>
</evidence>
<dbReference type="AlphaFoldDB" id="A0A4R8HAC4"/>
<reference evidence="18 19" key="1">
    <citation type="submission" date="2019-03" db="EMBL/GenBank/DDBJ databases">
        <title>Subsurface microbial communities from deep shales in Ohio and West Virginia, USA.</title>
        <authorList>
            <person name="Wrighton K."/>
        </authorList>
    </citation>
    <scope>NUCLEOTIDE SEQUENCE [LARGE SCALE GENOMIC DNA]</scope>
    <source>
        <strain evidence="18 19">MSL 6dP</strain>
    </source>
</reference>
<dbReference type="SUPFAM" id="SSF56784">
    <property type="entry name" value="HAD-like"/>
    <property type="match status" value="1"/>
</dbReference>
<dbReference type="FunFam" id="1.20.1110.10:FF:000065">
    <property type="entry name" value="Sarcoplasmic/endoplasmic reticulum calcium ATPase 1"/>
    <property type="match status" value="1"/>
</dbReference>
<dbReference type="Gene3D" id="1.20.1110.10">
    <property type="entry name" value="Calcium-transporting ATPase, transmembrane domain"/>
    <property type="match status" value="1"/>
</dbReference>
<evidence type="ECO:0000256" key="8">
    <source>
        <dbReference type="ARBA" id="ARBA00022741"/>
    </source>
</evidence>